<dbReference type="Proteomes" id="UP001596012">
    <property type="component" value="Unassembled WGS sequence"/>
</dbReference>
<organism evidence="1 2">
    <name type="scientific">Streptomyces xiangluensis</name>
    <dbReference type="NCBI Taxonomy" id="2665720"/>
    <lineage>
        <taxon>Bacteria</taxon>
        <taxon>Bacillati</taxon>
        <taxon>Actinomycetota</taxon>
        <taxon>Actinomycetes</taxon>
        <taxon>Kitasatosporales</taxon>
        <taxon>Streptomycetaceae</taxon>
        <taxon>Streptomyces</taxon>
    </lineage>
</organism>
<comment type="caution">
    <text evidence="1">The sequence shown here is derived from an EMBL/GenBank/DDBJ whole genome shotgun (WGS) entry which is preliminary data.</text>
</comment>
<evidence type="ECO:0000313" key="2">
    <source>
        <dbReference type="Proteomes" id="UP001596012"/>
    </source>
</evidence>
<keyword evidence="2" id="KW-1185">Reference proteome</keyword>
<reference evidence="2" key="1">
    <citation type="journal article" date="2019" name="Int. J. Syst. Evol. Microbiol.">
        <title>The Global Catalogue of Microorganisms (GCM) 10K type strain sequencing project: providing services to taxonomists for standard genome sequencing and annotation.</title>
        <authorList>
            <consortium name="The Broad Institute Genomics Platform"/>
            <consortium name="The Broad Institute Genome Sequencing Center for Infectious Disease"/>
            <person name="Wu L."/>
            <person name="Ma J."/>
        </authorList>
    </citation>
    <scope>NUCLEOTIDE SEQUENCE [LARGE SCALE GENOMIC DNA]</scope>
    <source>
        <strain evidence="2">DT43</strain>
    </source>
</reference>
<name>A0ABV8YVN1_9ACTN</name>
<evidence type="ECO:0000313" key="1">
    <source>
        <dbReference type="EMBL" id="MFC4469264.1"/>
    </source>
</evidence>
<sequence length="265" mass="28273">MDASVLSDSLDVPPEHALLVVDMRNYSQLPEAKMAPIRADLDDIILNTVFPQSGLDDPRSREGAYRDTGDGAICVVPARDTARLVDPLLGHLNAALSRYDQSRLRGGSAIWVRVSVHVGPLSLPDHRGDAINEACRLVDSQAVRQAMTAATKHGAYVAAVLSGPVFDRTVHAGRTPHLQQTHFLTAIARVEGKSFEQPCQLHVPGMATETLQGYVTELPPAADAVPADPPPAPAGSGTTMQFLGSMKDTNVIGSVGTYYHNSPGR</sequence>
<evidence type="ECO:0008006" key="3">
    <source>
        <dbReference type="Google" id="ProtNLM"/>
    </source>
</evidence>
<dbReference type="EMBL" id="JBHSFG010000059">
    <property type="protein sequence ID" value="MFC4469264.1"/>
    <property type="molecule type" value="Genomic_DNA"/>
</dbReference>
<protein>
    <recommendedName>
        <fullName evidence="3">Adenylate cyclase, class 3</fullName>
    </recommendedName>
</protein>
<proteinExistence type="predicted"/>
<dbReference type="RefSeq" id="WP_386347947.1">
    <property type="nucleotide sequence ID" value="NZ_JBHSFG010000059.1"/>
</dbReference>
<gene>
    <name evidence="1" type="ORF">ACFPH6_32925</name>
</gene>
<accession>A0ABV8YVN1</accession>